<keyword evidence="3" id="KW-1185">Reference proteome</keyword>
<protein>
    <submittedName>
        <fullName evidence="2">Uncharacterized protein</fullName>
    </submittedName>
</protein>
<dbReference type="OrthoDB" id="5240220at2759"/>
<feature type="compositionally biased region" description="Low complexity" evidence="1">
    <location>
        <begin position="74"/>
        <end position="84"/>
    </location>
</feature>
<organism evidence="2 3">
    <name type="scientific">Cytospora schulzeri</name>
    <dbReference type="NCBI Taxonomy" id="448051"/>
    <lineage>
        <taxon>Eukaryota</taxon>
        <taxon>Fungi</taxon>
        <taxon>Dikarya</taxon>
        <taxon>Ascomycota</taxon>
        <taxon>Pezizomycotina</taxon>
        <taxon>Sordariomycetes</taxon>
        <taxon>Sordariomycetidae</taxon>
        <taxon>Diaporthales</taxon>
        <taxon>Cytosporaceae</taxon>
        <taxon>Cytospora</taxon>
    </lineage>
</organism>
<comment type="caution">
    <text evidence="2">The sequence shown here is derived from an EMBL/GenBank/DDBJ whole genome shotgun (WGS) entry which is preliminary data.</text>
</comment>
<dbReference type="Proteomes" id="UP000283895">
    <property type="component" value="Unassembled WGS sequence"/>
</dbReference>
<feature type="region of interest" description="Disordered" evidence="1">
    <location>
        <begin position="74"/>
        <end position="131"/>
    </location>
</feature>
<reference evidence="2 3" key="1">
    <citation type="submission" date="2015-09" db="EMBL/GenBank/DDBJ databases">
        <title>Host preference determinants of Valsa canker pathogens revealed by comparative genomics.</title>
        <authorList>
            <person name="Yin Z."/>
            <person name="Huang L."/>
        </authorList>
    </citation>
    <scope>NUCLEOTIDE SEQUENCE [LARGE SCALE GENOMIC DNA]</scope>
    <source>
        <strain evidence="2 3">03-1</strain>
    </source>
</reference>
<name>A0A423WV47_9PEZI</name>
<sequence>MARATEYLVCRGALSSGQLSRVESYISEVLNASVPATNNTGRNTHMGSVQASTFDFDNVLARAAYSEETTVQRVQRQQASASSQLQHVDASLREQGSHATSNGANGGARSSQDDQLRGIGAQFDTDAGGLG</sequence>
<proteinExistence type="predicted"/>
<dbReference type="AlphaFoldDB" id="A0A423WV47"/>
<accession>A0A423WV47</accession>
<evidence type="ECO:0000313" key="3">
    <source>
        <dbReference type="Proteomes" id="UP000283895"/>
    </source>
</evidence>
<dbReference type="EMBL" id="LKEA01000008">
    <property type="protein sequence ID" value="ROW07349.1"/>
    <property type="molecule type" value="Genomic_DNA"/>
</dbReference>
<gene>
    <name evidence="2" type="ORF">VMCG_03894</name>
</gene>
<evidence type="ECO:0000256" key="1">
    <source>
        <dbReference type="SAM" id="MobiDB-lite"/>
    </source>
</evidence>
<evidence type="ECO:0000313" key="2">
    <source>
        <dbReference type="EMBL" id="ROW07349.1"/>
    </source>
</evidence>